<dbReference type="Proteomes" id="UP001472677">
    <property type="component" value="Unassembled WGS sequence"/>
</dbReference>
<organism evidence="1 2">
    <name type="scientific">Hibiscus sabdariffa</name>
    <name type="common">roselle</name>
    <dbReference type="NCBI Taxonomy" id="183260"/>
    <lineage>
        <taxon>Eukaryota</taxon>
        <taxon>Viridiplantae</taxon>
        <taxon>Streptophyta</taxon>
        <taxon>Embryophyta</taxon>
        <taxon>Tracheophyta</taxon>
        <taxon>Spermatophyta</taxon>
        <taxon>Magnoliopsida</taxon>
        <taxon>eudicotyledons</taxon>
        <taxon>Gunneridae</taxon>
        <taxon>Pentapetalae</taxon>
        <taxon>rosids</taxon>
        <taxon>malvids</taxon>
        <taxon>Malvales</taxon>
        <taxon>Malvaceae</taxon>
        <taxon>Malvoideae</taxon>
        <taxon>Hibiscus</taxon>
    </lineage>
</organism>
<dbReference type="PANTHER" id="PTHR33265">
    <property type="entry name" value="AVR9/CF-9 RAPIDLY ELICITED PROTEIN-RELATED"/>
    <property type="match status" value="1"/>
</dbReference>
<evidence type="ECO:0000313" key="2">
    <source>
        <dbReference type="Proteomes" id="UP001472677"/>
    </source>
</evidence>
<proteinExistence type="predicted"/>
<dbReference type="Pfam" id="PF05553">
    <property type="entry name" value="DUF761"/>
    <property type="match status" value="1"/>
</dbReference>
<accession>A0ABR2C1Q3</accession>
<keyword evidence="2" id="KW-1185">Reference proteome</keyword>
<dbReference type="InterPro" id="IPR008480">
    <property type="entry name" value="DUF761_pln"/>
</dbReference>
<evidence type="ECO:0000313" key="1">
    <source>
        <dbReference type="EMBL" id="KAK8513260.1"/>
    </source>
</evidence>
<sequence length="155" mass="18224">MKTPLKRFPILRRLVSKSNNLLPVSILLTKMKRPNKLAFLKKSKRLKHYHYGFLGGYQFDSPSSTPLIHYYNPNTSIHDMYSMLFWCKCFGSLKAQAREEADHLQPAPMALPLPLAVEIDFEDGDCERDYSVDERAERFIENFYAQMRLQRQESF</sequence>
<protein>
    <submittedName>
        <fullName evidence="1">Uncharacterized protein</fullName>
    </submittedName>
</protein>
<gene>
    <name evidence="1" type="ORF">V6N12_037750</name>
</gene>
<dbReference type="PANTHER" id="PTHR33265:SF10">
    <property type="entry name" value="OS01G0133200 PROTEIN"/>
    <property type="match status" value="1"/>
</dbReference>
<dbReference type="EMBL" id="JBBPBM010000070">
    <property type="protein sequence ID" value="KAK8513260.1"/>
    <property type="molecule type" value="Genomic_DNA"/>
</dbReference>
<reference evidence="1 2" key="1">
    <citation type="journal article" date="2024" name="G3 (Bethesda)">
        <title>Genome assembly of Hibiscus sabdariffa L. provides insights into metabolisms of medicinal natural products.</title>
        <authorList>
            <person name="Kim T."/>
        </authorList>
    </citation>
    <scope>NUCLEOTIDE SEQUENCE [LARGE SCALE GENOMIC DNA]</scope>
    <source>
        <strain evidence="1">TK-2024</strain>
        <tissue evidence="1">Old leaves</tissue>
    </source>
</reference>
<comment type="caution">
    <text evidence="1">The sequence shown here is derived from an EMBL/GenBank/DDBJ whole genome shotgun (WGS) entry which is preliminary data.</text>
</comment>
<name>A0ABR2C1Q3_9ROSI</name>